<gene>
    <name evidence="3" type="ORF">SAMN05421743_12412</name>
</gene>
<accession>A0A1H4H899</accession>
<sequence>MTQEELAFGICSVSYLSKIEHDLIKPSDEIYELLGKRLGLELSSLNDSFDSVIYDRLHSWHESIKNNDFTTMSDIHQSLTESLAKNFHTELNNLFMIFEFRYAFTLGKLDDPSQKIAILQNIAETSNLEYHYYFHKILGYYYLLENEWNCSIKELKQAKKTIADLPLDDSELYYHMGYVYSRLGNFAESILYAEKALDMYQTTLNYTKVIECCMLIAINYNLLHVYDIAKEYFQKILHSANGYLTNVVRAKVYHNLGYICINNKQHEEAVDYLEAALCLKENEQTNPANTLYLLALTHYSVKNIPKAKFYAEKGHKVAAEFEDLKYLYKHFILLHQIEGTLLQEIFIETLKEEIIPYFEKANEIAEYQDALKLLGEIYFENKKYKLSAQYFKIAAQSDFQGKEVLI</sequence>
<dbReference type="SMART" id="SM00028">
    <property type="entry name" value="TPR"/>
    <property type="match status" value="5"/>
</dbReference>
<dbReference type="STRING" id="571932.SAMN05421743_12412"/>
<dbReference type="AlphaFoldDB" id="A0A1H4H899"/>
<evidence type="ECO:0000259" key="2">
    <source>
        <dbReference type="PROSITE" id="PS50943"/>
    </source>
</evidence>
<protein>
    <submittedName>
        <fullName evidence="3">Tetratricopeptide repeat-containing protein</fullName>
    </submittedName>
</protein>
<dbReference type="SUPFAM" id="SSF48452">
    <property type="entry name" value="TPR-like"/>
    <property type="match status" value="1"/>
</dbReference>
<dbReference type="InterPro" id="IPR010982">
    <property type="entry name" value="Lambda_DNA-bd_dom_sf"/>
</dbReference>
<feature type="domain" description="HTH cro/C1-type" evidence="2">
    <location>
        <begin position="1"/>
        <end position="45"/>
    </location>
</feature>
<dbReference type="PROSITE" id="PS50005">
    <property type="entry name" value="TPR"/>
    <property type="match status" value="2"/>
</dbReference>
<dbReference type="CDD" id="cd00093">
    <property type="entry name" value="HTH_XRE"/>
    <property type="match status" value="1"/>
</dbReference>
<dbReference type="Proteomes" id="UP000198584">
    <property type="component" value="Unassembled WGS sequence"/>
</dbReference>
<dbReference type="PROSITE" id="PS50943">
    <property type="entry name" value="HTH_CROC1"/>
    <property type="match status" value="1"/>
</dbReference>
<name>A0A1H4H899_9BACI</name>
<dbReference type="Pfam" id="PF01381">
    <property type="entry name" value="HTH_3"/>
    <property type="match status" value="1"/>
</dbReference>
<dbReference type="InterPro" id="IPR011990">
    <property type="entry name" value="TPR-like_helical_dom_sf"/>
</dbReference>
<dbReference type="InterPro" id="IPR019734">
    <property type="entry name" value="TPR_rpt"/>
</dbReference>
<dbReference type="Gene3D" id="1.25.40.10">
    <property type="entry name" value="Tetratricopeptide repeat domain"/>
    <property type="match status" value="1"/>
</dbReference>
<dbReference type="GO" id="GO:0003677">
    <property type="term" value="F:DNA binding"/>
    <property type="evidence" value="ECO:0007669"/>
    <property type="project" value="InterPro"/>
</dbReference>
<feature type="repeat" description="TPR" evidence="1">
    <location>
        <begin position="250"/>
        <end position="283"/>
    </location>
</feature>
<dbReference type="EMBL" id="FNQR01000024">
    <property type="protein sequence ID" value="SEB18014.1"/>
    <property type="molecule type" value="Genomic_DNA"/>
</dbReference>
<reference evidence="4" key="1">
    <citation type="submission" date="2016-10" db="EMBL/GenBank/DDBJ databases">
        <authorList>
            <person name="Varghese N."/>
            <person name="Submissions S."/>
        </authorList>
    </citation>
    <scope>NUCLEOTIDE SEQUENCE [LARGE SCALE GENOMIC DNA]</scope>
    <source>
        <strain evidence="4">CCM7597</strain>
    </source>
</reference>
<dbReference type="Pfam" id="PF13181">
    <property type="entry name" value="TPR_8"/>
    <property type="match status" value="2"/>
</dbReference>
<feature type="repeat" description="TPR" evidence="1">
    <location>
        <begin position="170"/>
        <end position="203"/>
    </location>
</feature>
<dbReference type="InterPro" id="IPR001387">
    <property type="entry name" value="Cro/C1-type_HTH"/>
</dbReference>
<dbReference type="SUPFAM" id="SSF47413">
    <property type="entry name" value="lambda repressor-like DNA-binding domains"/>
    <property type="match status" value="1"/>
</dbReference>
<keyword evidence="4" id="KW-1185">Reference proteome</keyword>
<dbReference type="Gene3D" id="1.10.260.40">
    <property type="entry name" value="lambda repressor-like DNA-binding domains"/>
    <property type="match status" value="1"/>
</dbReference>
<keyword evidence="1" id="KW-0802">TPR repeat</keyword>
<proteinExistence type="predicted"/>
<evidence type="ECO:0000313" key="3">
    <source>
        <dbReference type="EMBL" id="SEB18014.1"/>
    </source>
</evidence>
<organism evidence="3 4">
    <name type="scientific">Thalassobacillus cyri</name>
    <dbReference type="NCBI Taxonomy" id="571932"/>
    <lineage>
        <taxon>Bacteria</taxon>
        <taxon>Bacillati</taxon>
        <taxon>Bacillota</taxon>
        <taxon>Bacilli</taxon>
        <taxon>Bacillales</taxon>
        <taxon>Bacillaceae</taxon>
        <taxon>Thalassobacillus</taxon>
    </lineage>
</organism>
<evidence type="ECO:0000256" key="1">
    <source>
        <dbReference type="PROSITE-ProRule" id="PRU00339"/>
    </source>
</evidence>
<evidence type="ECO:0000313" key="4">
    <source>
        <dbReference type="Proteomes" id="UP000198584"/>
    </source>
</evidence>